<reference evidence="1" key="1">
    <citation type="journal article" date="2023" name="Science">
        <title>Genome structures resolve the early diversification of teleost fishes.</title>
        <authorList>
            <person name="Parey E."/>
            <person name="Louis A."/>
            <person name="Montfort J."/>
            <person name="Bouchez O."/>
            <person name="Roques C."/>
            <person name="Iampietro C."/>
            <person name="Lluch J."/>
            <person name="Castinel A."/>
            <person name="Donnadieu C."/>
            <person name="Desvignes T."/>
            <person name="Floi Bucao C."/>
            <person name="Jouanno E."/>
            <person name="Wen M."/>
            <person name="Mejri S."/>
            <person name="Dirks R."/>
            <person name="Jansen H."/>
            <person name="Henkel C."/>
            <person name="Chen W.J."/>
            <person name="Zahm M."/>
            <person name="Cabau C."/>
            <person name="Klopp C."/>
            <person name="Thompson A.W."/>
            <person name="Robinson-Rechavi M."/>
            <person name="Braasch I."/>
            <person name="Lecointre G."/>
            <person name="Bobe J."/>
            <person name="Postlethwait J.H."/>
            <person name="Berthelot C."/>
            <person name="Roest Crollius H."/>
            <person name="Guiguen Y."/>
        </authorList>
    </citation>
    <scope>NUCLEOTIDE SEQUENCE</scope>
    <source>
        <strain evidence="1">NC1722</strain>
    </source>
</reference>
<dbReference type="AlphaFoldDB" id="A0AAD7WFV0"/>
<accession>A0AAD7WFV0</accession>
<keyword evidence="2" id="KW-1185">Reference proteome</keyword>
<protein>
    <submittedName>
        <fullName evidence="1">Uncharacterized protein</fullName>
    </submittedName>
</protein>
<comment type="caution">
    <text evidence="1">The sequence shown here is derived from an EMBL/GenBank/DDBJ whole genome shotgun (WGS) entry which is preliminary data.</text>
</comment>
<proteinExistence type="predicted"/>
<dbReference type="EMBL" id="JAINUG010000126">
    <property type="protein sequence ID" value="KAJ8394439.1"/>
    <property type="molecule type" value="Genomic_DNA"/>
</dbReference>
<evidence type="ECO:0000313" key="2">
    <source>
        <dbReference type="Proteomes" id="UP001221898"/>
    </source>
</evidence>
<evidence type="ECO:0000313" key="1">
    <source>
        <dbReference type="EMBL" id="KAJ8394439.1"/>
    </source>
</evidence>
<name>A0AAD7WFV0_9TELE</name>
<sequence length="112" mass="11823">ISRRTREVTAQIQNLLPLLTPSLSHTLSLSGSVSVLSLSAQLGQGTDCCLSLRSWDRGLLSLHSWDKGLLFLRSWDRGLLSLCVAGTGDCSLSAQLGQGTDLSAQLGQGTAV</sequence>
<organism evidence="1 2">
    <name type="scientific">Aldrovandia affinis</name>
    <dbReference type="NCBI Taxonomy" id="143900"/>
    <lineage>
        <taxon>Eukaryota</taxon>
        <taxon>Metazoa</taxon>
        <taxon>Chordata</taxon>
        <taxon>Craniata</taxon>
        <taxon>Vertebrata</taxon>
        <taxon>Euteleostomi</taxon>
        <taxon>Actinopterygii</taxon>
        <taxon>Neopterygii</taxon>
        <taxon>Teleostei</taxon>
        <taxon>Notacanthiformes</taxon>
        <taxon>Halosauridae</taxon>
        <taxon>Aldrovandia</taxon>
    </lineage>
</organism>
<dbReference type="Proteomes" id="UP001221898">
    <property type="component" value="Unassembled WGS sequence"/>
</dbReference>
<gene>
    <name evidence="1" type="ORF">AAFF_G00046500</name>
</gene>
<feature type="non-terminal residue" evidence="1">
    <location>
        <position position="112"/>
    </location>
</feature>